<dbReference type="Proteomes" id="UP001501469">
    <property type="component" value="Unassembled WGS sequence"/>
</dbReference>
<feature type="chain" id="PRO_5045747149" description="Dienelactone hydrolase domain-containing protein" evidence="3">
    <location>
        <begin position="20"/>
        <end position="508"/>
    </location>
</feature>
<keyword evidence="3" id="KW-0732">Signal</keyword>
<evidence type="ECO:0000256" key="2">
    <source>
        <dbReference type="PROSITE-ProRule" id="PRU00339"/>
    </source>
</evidence>
<evidence type="ECO:0000256" key="1">
    <source>
        <dbReference type="ARBA" id="ARBA00022801"/>
    </source>
</evidence>
<reference evidence="6" key="1">
    <citation type="journal article" date="2019" name="Int. J. Syst. Evol. Microbiol.">
        <title>The Global Catalogue of Microorganisms (GCM) 10K type strain sequencing project: providing services to taxonomists for standard genome sequencing and annotation.</title>
        <authorList>
            <consortium name="The Broad Institute Genomics Platform"/>
            <consortium name="The Broad Institute Genome Sequencing Center for Infectious Disease"/>
            <person name="Wu L."/>
            <person name="Ma J."/>
        </authorList>
    </citation>
    <scope>NUCLEOTIDE SEQUENCE [LARGE SCALE GENOMIC DNA]</scope>
    <source>
        <strain evidence="6">JCM 17225</strain>
    </source>
</reference>
<keyword evidence="1" id="KW-0378">Hydrolase</keyword>
<accession>A0ABP7UNI9</accession>
<dbReference type="InterPro" id="IPR011990">
    <property type="entry name" value="TPR-like_helical_dom_sf"/>
</dbReference>
<proteinExistence type="predicted"/>
<organism evidence="5 6">
    <name type="scientific">Hymenobacter glaciei</name>
    <dbReference type="NCBI Taxonomy" id="877209"/>
    <lineage>
        <taxon>Bacteria</taxon>
        <taxon>Pseudomonadati</taxon>
        <taxon>Bacteroidota</taxon>
        <taxon>Cytophagia</taxon>
        <taxon>Cytophagales</taxon>
        <taxon>Hymenobacteraceae</taxon>
        <taxon>Hymenobacter</taxon>
    </lineage>
</organism>
<comment type="caution">
    <text evidence="5">The sequence shown here is derived from an EMBL/GenBank/DDBJ whole genome shotgun (WGS) entry which is preliminary data.</text>
</comment>
<evidence type="ECO:0000259" key="4">
    <source>
        <dbReference type="Pfam" id="PF01738"/>
    </source>
</evidence>
<evidence type="ECO:0000313" key="6">
    <source>
        <dbReference type="Proteomes" id="UP001501469"/>
    </source>
</evidence>
<dbReference type="InterPro" id="IPR019734">
    <property type="entry name" value="TPR_rpt"/>
</dbReference>
<dbReference type="SUPFAM" id="SSF48452">
    <property type="entry name" value="TPR-like"/>
    <property type="match status" value="1"/>
</dbReference>
<keyword evidence="2" id="KW-0802">TPR repeat</keyword>
<gene>
    <name evidence="5" type="ORF">GCM10022409_38510</name>
</gene>
<dbReference type="InterPro" id="IPR002925">
    <property type="entry name" value="Dienelactn_hydro"/>
</dbReference>
<dbReference type="PANTHER" id="PTHR22946">
    <property type="entry name" value="DIENELACTONE HYDROLASE DOMAIN-CONTAINING PROTEIN-RELATED"/>
    <property type="match status" value="1"/>
</dbReference>
<dbReference type="SUPFAM" id="SSF53474">
    <property type="entry name" value="alpha/beta-Hydrolases"/>
    <property type="match status" value="1"/>
</dbReference>
<dbReference type="InterPro" id="IPR050261">
    <property type="entry name" value="FrsA_esterase"/>
</dbReference>
<dbReference type="Gene3D" id="3.40.50.1820">
    <property type="entry name" value="alpha/beta hydrolase"/>
    <property type="match status" value="1"/>
</dbReference>
<dbReference type="Pfam" id="PF01738">
    <property type="entry name" value="DLH"/>
    <property type="match status" value="1"/>
</dbReference>
<dbReference type="PROSITE" id="PS50005">
    <property type="entry name" value="TPR"/>
    <property type="match status" value="1"/>
</dbReference>
<keyword evidence="6" id="KW-1185">Reference proteome</keyword>
<evidence type="ECO:0000313" key="5">
    <source>
        <dbReference type="EMBL" id="GAA4048400.1"/>
    </source>
</evidence>
<protein>
    <recommendedName>
        <fullName evidence="4">Dienelactone hydrolase domain-containing protein</fullName>
    </recommendedName>
</protein>
<feature type="signal peptide" evidence="3">
    <location>
        <begin position="1"/>
        <end position="19"/>
    </location>
</feature>
<name>A0ABP7UNI9_9BACT</name>
<dbReference type="InterPro" id="IPR029058">
    <property type="entry name" value="AB_hydrolase_fold"/>
</dbReference>
<sequence>MLRLTALFILCIFAGAAYAGPGFAGLKPGPHGVGFRVVKQYDYSRTYKEKIDLVSGLPAVGERARPLQTLVWYPAPKAGTPVRYADYLRTEATDEVFERSTAEIDGFVAAKLRRAGAALGAKQAQAVFEQRMWAVRDAAASSGKFPVVIYAPGRGGTAHELADIGEYLAGHGYVVLASRSLGTRTPLMNTDREGIDTQVRDLQFLLAYAQSLPQADLAHVAAVGWSWGGMVNVFTAAQDSRITALVSFDGTREPEFTRQIDPARVALPWLYIQKRAQTVSELSREGIETSFSLLNALKYSNVYQVVMNPMEHFDFSSALLRVAPSEHFVEYSRAEVEAAYHWTCRYTLEFLNAYLKGDAAGVAFLERPPAQNGVPLHTARMQHTPAQTGPLPTHAGFAVALAARGFGHALEVYRQIQQQDTSFSLSEGTINIWGYQLMSAHNLPAALAIFQLGTTLYPSSANLFDSLGEAEENNHDTPAAIQHYRRSLELNPGNTNARQRLQALAAAK</sequence>
<dbReference type="RefSeq" id="WP_345057818.1">
    <property type="nucleotide sequence ID" value="NZ_BAABDK010000030.1"/>
</dbReference>
<dbReference type="Gene3D" id="1.25.40.10">
    <property type="entry name" value="Tetratricopeptide repeat domain"/>
    <property type="match status" value="1"/>
</dbReference>
<feature type="repeat" description="TPR" evidence="2">
    <location>
        <begin position="461"/>
        <end position="494"/>
    </location>
</feature>
<dbReference type="EMBL" id="BAABDK010000030">
    <property type="protein sequence ID" value="GAA4048400.1"/>
    <property type="molecule type" value="Genomic_DNA"/>
</dbReference>
<feature type="domain" description="Dienelactone hydrolase" evidence="4">
    <location>
        <begin position="142"/>
        <end position="255"/>
    </location>
</feature>
<evidence type="ECO:0000256" key="3">
    <source>
        <dbReference type="SAM" id="SignalP"/>
    </source>
</evidence>
<dbReference type="PANTHER" id="PTHR22946:SF9">
    <property type="entry name" value="POLYKETIDE TRANSFERASE AF380"/>
    <property type="match status" value="1"/>
</dbReference>